<dbReference type="AlphaFoldDB" id="A0A4V3WUJ9"/>
<keyword evidence="1" id="KW-1133">Transmembrane helix</keyword>
<name>A0A4V3WUJ9_9MICO</name>
<protein>
    <submittedName>
        <fullName evidence="2">Uncharacterized protein</fullName>
    </submittedName>
</protein>
<feature type="transmembrane region" description="Helical" evidence="1">
    <location>
        <begin position="41"/>
        <end position="64"/>
    </location>
</feature>
<proteinExistence type="predicted"/>
<keyword evidence="1" id="KW-0812">Transmembrane</keyword>
<keyword evidence="3" id="KW-1185">Reference proteome</keyword>
<feature type="transmembrane region" description="Helical" evidence="1">
    <location>
        <begin position="6"/>
        <end position="29"/>
    </location>
</feature>
<sequence length="108" mass="11874">MIWVWVGVVAAGATSLAASMIMLSSAIPDGRLVWSWELPPALLWPATILRLAGFIGVMGGAMAFNSDFGHFWPGLLLLIAGFVPSWVVTLAHAARRRRRRVLRLHQEL</sequence>
<dbReference type="EMBL" id="SSSN01000002">
    <property type="protein sequence ID" value="THG36117.1"/>
    <property type="molecule type" value="Genomic_DNA"/>
</dbReference>
<reference evidence="2 3" key="1">
    <citation type="submission" date="2019-04" db="EMBL/GenBank/DDBJ databases">
        <authorList>
            <person name="Jiang L."/>
        </authorList>
    </citation>
    <scope>NUCLEOTIDE SEQUENCE [LARGE SCALE GENOMIC DNA]</scope>
    <source>
        <strain evidence="2 3">YIM 131861</strain>
    </source>
</reference>
<accession>A0A4V3WUJ9</accession>
<comment type="caution">
    <text evidence="2">The sequence shown here is derived from an EMBL/GenBank/DDBJ whole genome shotgun (WGS) entry which is preliminary data.</text>
</comment>
<evidence type="ECO:0000256" key="1">
    <source>
        <dbReference type="SAM" id="Phobius"/>
    </source>
</evidence>
<keyword evidence="1" id="KW-0472">Membrane</keyword>
<feature type="transmembrane region" description="Helical" evidence="1">
    <location>
        <begin position="70"/>
        <end position="94"/>
    </location>
</feature>
<dbReference type="Proteomes" id="UP000307380">
    <property type="component" value="Unassembled WGS sequence"/>
</dbReference>
<evidence type="ECO:0000313" key="2">
    <source>
        <dbReference type="EMBL" id="THG36117.1"/>
    </source>
</evidence>
<gene>
    <name evidence="2" type="ORF">E6C70_00810</name>
</gene>
<evidence type="ECO:0000313" key="3">
    <source>
        <dbReference type="Proteomes" id="UP000307380"/>
    </source>
</evidence>
<organism evidence="2 3">
    <name type="scientific">Orlajensenia flava</name>
    <dbReference type="NCBI Taxonomy" id="2565934"/>
    <lineage>
        <taxon>Bacteria</taxon>
        <taxon>Bacillati</taxon>
        <taxon>Actinomycetota</taxon>
        <taxon>Actinomycetes</taxon>
        <taxon>Micrococcales</taxon>
        <taxon>Microbacteriaceae</taxon>
        <taxon>Orlajensenia</taxon>
    </lineage>
</organism>